<organism evidence="9 10">
    <name type="scientific">Salimicrobium halophilum</name>
    <dbReference type="NCBI Taxonomy" id="86666"/>
    <lineage>
        <taxon>Bacteria</taxon>
        <taxon>Bacillati</taxon>
        <taxon>Bacillota</taxon>
        <taxon>Bacilli</taxon>
        <taxon>Bacillales</taxon>
        <taxon>Bacillaceae</taxon>
        <taxon>Salimicrobium</taxon>
    </lineage>
</organism>
<dbReference type="PROSITE" id="PS00063">
    <property type="entry name" value="ALDOKETO_REDUCTASE_3"/>
    <property type="match status" value="1"/>
</dbReference>
<feature type="compositionally biased region" description="Basic and acidic residues" evidence="7">
    <location>
        <begin position="257"/>
        <end position="270"/>
    </location>
</feature>
<dbReference type="GO" id="GO:0016616">
    <property type="term" value="F:oxidoreductase activity, acting on the CH-OH group of donors, NAD or NADP as acceptor"/>
    <property type="evidence" value="ECO:0007669"/>
    <property type="project" value="UniProtKB-ARBA"/>
</dbReference>
<dbReference type="STRING" id="86666.SAMN04490247_1822"/>
<dbReference type="PROSITE" id="PS00798">
    <property type="entry name" value="ALDOKETO_REDUCTASE_1"/>
    <property type="match status" value="1"/>
</dbReference>
<dbReference type="InterPro" id="IPR023210">
    <property type="entry name" value="NADP_OxRdtase_dom"/>
</dbReference>
<evidence type="ECO:0000256" key="2">
    <source>
        <dbReference type="ARBA" id="ARBA00022857"/>
    </source>
</evidence>
<feature type="region of interest" description="Disordered" evidence="7">
    <location>
        <begin position="230"/>
        <end position="276"/>
    </location>
</feature>
<evidence type="ECO:0000256" key="7">
    <source>
        <dbReference type="SAM" id="MobiDB-lite"/>
    </source>
</evidence>
<keyword evidence="2" id="KW-0521">NADP</keyword>
<reference evidence="10" key="1">
    <citation type="submission" date="2016-10" db="EMBL/GenBank/DDBJ databases">
        <authorList>
            <person name="Varghese N."/>
            <person name="Submissions S."/>
        </authorList>
    </citation>
    <scope>NUCLEOTIDE SEQUENCE [LARGE SCALE GENOMIC DNA]</scope>
    <source>
        <strain evidence="10">DSM 4771</strain>
    </source>
</reference>
<dbReference type="PRINTS" id="PR00069">
    <property type="entry name" value="ALDKETRDTASE"/>
</dbReference>
<dbReference type="PIRSF" id="PIRSF000097">
    <property type="entry name" value="AKR"/>
    <property type="match status" value="1"/>
</dbReference>
<feature type="site" description="Lowers pKa of active site Tyr" evidence="6">
    <location>
        <position position="76"/>
    </location>
</feature>
<name>A0A1G8TM53_9BACI</name>
<evidence type="ECO:0000256" key="3">
    <source>
        <dbReference type="ARBA" id="ARBA00023002"/>
    </source>
</evidence>
<evidence type="ECO:0000256" key="1">
    <source>
        <dbReference type="ARBA" id="ARBA00007905"/>
    </source>
</evidence>
<dbReference type="PANTHER" id="PTHR43827:SF3">
    <property type="entry name" value="NADP-DEPENDENT OXIDOREDUCTASE DOMAIN-CONTAINING PROTEIN"/>
    <property type="match status" value="1"/>
</dbReference>
<feature type="domain" description="NADP-dependent oxidoreductase" evidence="8">
    <location>
        <begin position="22"/>
        <end position="259"/>
    </location>
</feature>
<dbReference type="InterPro" id="IPR036812">
    <property type="entry name" value="NAD(P)_OxRdtase_dom_sf"/>
</dbReference>
<evidence type="ECO:0000256" key="6">
    <source>
        <dbReference type="PIRSR" id="PIRSR000097-3"/>
    </source>
</evidence>
<keyword evidence="3" id="KW-0560">Oxidoreductase</keyword>
<comment type="similarity">
    <text evidence="1">Belongs to the aldo/keto reductase family.</text>
</comment>
<dbReference type="InterPro" id="IPR020471">
    <property type="entry name" value="AKR"/>
</dbReference>
<feature type="active site" description="Proton donor" evidence="4">
    <location>
        <position position="51"/>
    </location>
</feature>
<accession>A0A1G8TM53</accession>
<dbReference type="Pfam" id="PF00248">
    <property type="entry name" value="Aldo_ket_red"/>
    <property type="match status" value="1"/>
</dbReference>
<evidence type="ECO:0000259" key="8">
    <source>
        <dbReference type="Pfam" id="PF00248"/>
    </source>
</evidence>
<feature type="binding site" evidence="5">
    <location>
        <position position="109"/>
    </location>
    <ligand>
        <name>substrate</name>
    </ligand>
</feature>
<gene>
    <name evidence="9" type="ORF">SAMN04490247_1822</name>
</gene>
<dbReference type="PANTHER" id="PTHR43827">
    <property type="entry name" value="2,5-DIKETO-D-GLUCONIC ACID REDUCTASE"/>
    <property type="match status" value="1"/>
</dbReference>
<dbReference type="AlphaFoldDB" id="A0A1G8TM53"/>
<protein>
    <submittedName>
        <fullName evidence="9">Aldo/keto reductase</fullName>
    </submittedName>
</protein>
<dbReference type="SUPFAM" id="SSF51430">
    <property type="entry name" value="NAD(P)-linked oxidoreductase"/>
    <property type="match status" value="1"/>
</dbReference>
<evidence type="ECO:0000313" key="10">
    <source>
        <dbReference type="Proteomes" id="UP000199225"/>
    </source>
</evidence>
<dbReference type="Gene3D" id="3.20.20.100">
    <property type="entry name" value="NADP-dependent oxidoreductase domain"/>
    <property type="match status" value="1"/>
</dbReference>
<sequence length="276" mass="32124">MNIASTVTLSNGVKIPQLGLGVYKVDESEAKDTVLSALDLGYRHIDTASFYGNERQVGDALQETDIPREDIFVTTKVWNDEQGYEETMKAFERSIEKLQTDYVDLYLIHWPVPGKFQDTWRALEHLYEQGRVRAIGVCNFQEHHLEKLLETAEVTPVVDQVEFHPRLYQKGLLDFCREKEMRVEAWAPLGRAKYFDAPVLQSLAEKHKKTPAQIILRWELQHGIITIPKSTKRQRQKENAEVFDFELSPEDMNEVDEMNRDERLSKHPDDFPYNQS</sequence>
<evidence type="ECO:0000256" key="5">
    <source>
        <dbReference type="PIRSR" id="PIRSR000097-2"/>
    </source>
</evidence>
<keyword evidence="10" id="KW-1185">Reference proteome</keyword>
<evidence type="ECO:0000256" key="4">
    <source>
        <dbReference type="PIRSR" id="PIRSR000097-1"/>
    </source>
</evidence>
<dbReference type="InterPro" id="IPR018170">
    <property type="entry name" value="Aldo/ket_reductase_CS"/>
</dbReference>
<dbReference type="FunFam" id="3.20.20.100:FF:000015">
    <property type="entry name" value="Oxidoreductase, aldo/keto reductase family"/>
    <property type="match status" value="1"/>
</dbReference>
<proteinExistence type="inferred from homology"/>
<dbReference type="Proteomes" id="UP000199225">
    <property type="component" value="Unassembled WGS sequence"/>
</dbReference>
<dbReference type="PROSITE" id="PS00062">
    <property type="entry name" value="ALDOKETO_REDUCTASE_2"/>
    <property type="match status" value="1"/>
</dbReference>
<evidence type="ECO:0000313" key="9">
    <source>
        <dbReference type="EMBL" id="SDJ41750.1"/>
    </source>
</evidence>
<dbReference type="RefSeq" id="WP_093193553.1">
    <property type="nucleotide sequence ID" value="NZ_FNEV01000005.1"/>
</dbReference>
<dbReference type="OrthoDB" id="9804790at2"/>
<dbReference type="EMBL" id="FNEV01000005">
    <property type="protein sequence ID" value="SDJ41750.1"/>
    <property type="molecule type" value="Genomic_DNA"/>
</dbReference>
<feature type="compositionally biased region" description="Acidic residues" evidence="7">
    <location>
        <begin position="241"/>
        <end position="256"/>
    </location>
</feature>